<dbReference type="GeneID" id="71982728"/>
<evidence type="ECO:0000256" key="3">
    <source>
        <dbReference type="ARBA" id="ARBA00022692"/>
    </source>
</evidence>
<gene>
    <name evidence="9" type="ORF">CLAFUR5_02850</name>
</gene>
<reference evidence="9" key="1">
    <citation type="submission" date="2021-12" db="EMBL/GenBank/DDBJ databases">
        <authorList>
            <person name="Zaccaron A."/>
            <person name="Stergiopoulos I."/>
        </authorList>
    </citation>
    <scope>NUCLEOTIDE SEQUENCE</scope>
    <source>
        <strain evidence="9">Race5_Kim</strain>
    </source>
</reference>
<evidence type="ECO:0000256" key="4">
    <source>
        <dbReference type="ARBA" id="ARBA00022982"/>
    </source>
</evidence>
<dbReference type="EMBL" id="CP090164">
    <property type="protein sequence ID" value="UJO13277.1"/>
    <property type="molecule type" value="Genomic_DNA"/>
</dbReference>
<dbReference type="GO" id="GO:0016020">
    <property type="term" value="C:membrane"/>
    <property type="evidence" value="ECO:0007669"/>
    <property type="project" value="UniProtKB-SubCell"/>
</dbReference>
<reference evidence="9" key="2">
    <citation type="journal article" date="2022" name="Microb. Genom.">
        <title>A chromosome-scale genome assembly of the tomato pathogen Cladosporium fulvum reveals a compartmentalized genome architecture and the presence of a dispensable chromosome.</title>
        <authorList>
            <person name="Zaccaron A.Z."/>
            <person name="Chen L.H."/>
            <person name="Samaras A."/>
            <person name="Stergiopoulos I."/>
        </authorList>
    </citation>
    <scope>NUCLEOTIDE SEQUENCE</scope>
    <source>
        <strain evidence="9">Race5_Kim</strain>
    </source>
</reference>
<evidence type="ECO:0000313" key="9">
    <source>
        <dbReference type="EMBL" id="UJO13277.1"/>
    </source>
</evidence>
<evidence type="ECO:0000256" key="2">
    <source>
        <dbReference type="ARBA" id="ARBA00022448"/>
    </source>
</evidence>
<dbReference type="Gene3D" id="1.20.120.1770">
    <property type="match status" value="1"/>
</dbReference>
<feature type="transmembrane region" description="Helical" evidence="7">
    <location>
        <begin position="114"/>
        <end position="134"/>
    </location>
</feature>
<feature type="transmembrane region" description="Helical" evidence="7">
    <location>
        <begin position="48"/>
        <end position="70"/>
    </location>
</feature>
<proteinExistence type="predicted"/>
<dbReference type="OrthoDB" id="19261at2759"/>
<dbReference type="PROSITE" id="PS50939">
    <property type="entry name" value="CYTOCHROME_B561"/>
    <property type="match status" value="1"/>
</dbReference>
<evidence type="ECO:0000256" key="1">
    <source>
        <dbReference type="ARBA" id="ARBA00004370"/>
    </source>
</evidence>
<dbReference type="AlphaFoldDB" id="A0A9Q8P509"/>
<protein>
    <recommendedName>
        <fullName evidence="8">Cytochrome b561 domain-containing protein</fullName>
    </recommendedName>
</protein>
<dbReference type="PANTHER" id="PTHR47797">
    <property type="entry name" value="DEHYDROGENASE, PUTATIVE (AFU_ORTHOLOGUE AFUA_8G05805)-RELATED"/>
    <property type="match status" value="1"/>
</dbReference>
<evidence type="ECO:0000313" key="10">
    <source>
        <dbReference type="Proteomes" id="UP000756132"/>
    </source>
</evidence>
<evidence type="ECO:0000256" key="6">
    <source>
        <dbReference type="ARBA" id="ARBA00023136"/>
    </source>
</evidence>
<keyword evidence="2" id="KW-0813">Transport</keyword>
<evidence type="ECO:0000256" key="5">
    <source>
        <dbReference type="ARBA" id="ARBA00022989"/>
    </source>
</evidence>
<dbReference type="KEGG" id="ffu:CLAFUR5_02850"/>
<evidence type="ECO:0000259" key="8">
    <source>
        <dbReference type="PROSITE" id="PS50939"/>
    </source>
</evidence>
<evidence type="ECO:0000256" key="7">
    <source>
        <dbReference type="SAM" id="Phobius"/>
    </source>
</evidence>
<sequence>MRFIKGPNTWMVHAAVQSLGLAVVTAGAGNGIYLALVTDQLNAYHATIGLVLFSLVWIQAAGGLLGHILWQKRQRKSLLAHIHVWSGRALITLGMINGGPGLLLSSVASRGSYIAYGVISGVMWLLFVSSAAVYETRRNQRAPVVEKE</sequence>
<keyword evidence="6 7" id="KW-0472">Membrane</keyword>
<keyword evidence="4" id="KW-0249">Electron transport</keyword>
<dbReference type="Pfam" id="PF03188">
    <property type="entry name" value="Cytochrom_B561"/>
    <property type="match status" value="1"/>
</dbReference>
<dbReference type="InterPro" id="IPR006593">
    <property type="entry name" value="Cyt_b561/ferric_Rdtase_TM"/>
</dbReference>
<comment type="subcellular location">
    <subcellularLocation>
        <location evidence="1">Membrane</location>
    </subcellularLocation>
</comment>
<keyword evidence="3 7" id="KW-0812">Transmembrane</keyword>
<dbReference type="Proteomes" id="UP000756132">
    <property type="component" value="Chromosome 2"/>
</dbReference>
<dbReference type="PANTHER" id="PTHR47797:SF1">
    <property type="entry name" value="CYTOCHROME B561 DOMAIN-CONTAINING PROTEIN-RELATED"/>
    <property type="match status" value="1"/>
</dbReference>
<accession>A0A9Q8P509</accession>
<keyword evidence="5 7" id="KW-1133">Transmembrane helix</keyword>
<feature type="transmembrane region" description="Helical" evidence="7">
    <location>
        <begin position="12"/>
        <end position="36"/>
    </location>
</feature>
<dbReference type="CDD" id="cd08760">
    <property type="entry name" value="Cyt_b561_FRRS1_like"/>
    <property type="match status" value="1"/>
</dbReference>
<organism evidence="9 10">
    <name type="scientific">Passalora fulva</name>
    <name type="common">Tomato leaf mold</name>
    <name type="synonym">Cladosporium fulvum</name>
    <dbReference type="NCBI Taxonomy" id="5499"/>
    <lineage>
        <taxon>Eukaryota</taxon>
        <taxon>Fungi</taxon>
        <taxon>Dikarya</taxon>
        <taxon>Ascomycota</taxon>
        <taxon>Pezizomycotina</taxon>
        <taxon>Dothideomycetes</taxon>
        <taxon>Dothideomycetidae</taxon>
        <taxon>Mycosphaerellales</taxon>
        <taxon>Mycosphaerellaceae</taxon>
        <taxon>Fulvia</taxon>
    </lineage>
</organism>
<keyword evidence="10" id="KW-1185">Reference proteome</keyword>
<name>A0A9Q8P509_PASFU</name>
<feature type="domain" description="Cytochrome b561" evidence="8">
    <location>
        <begin position="1"/>
        <end position="139"/>
    </location>
</feature>
<dbReference type="RefSeq" id="XP_047757643.1">
    <property type="nucleotide sequence ID" value="XM_047901998.1"/>
</dbReference>